<dbReference type="EMBL" id="NEFX01000037">
    <property type="protein sequence ID" value="OTW29986.1"/>
    <property type="molecule type" value="Genomic_DNA"/>
</dbReference>
<dbReference type="Proteomes" id="UP000195208">
    <property type="component" value="Unassembled WGS sequence"/>
</dbReference>
<gene>
    <name evidence="2" type="ORF">B9M88_12350</name>
</gene>
<dbReference type="Pfam" id="PF23343">
    <property type="entry name" value="REP_ORF2-G2P"/>
    <property type="match status" value="1"/>
</dbReference>
<feature type="domain" description="Replication-associated protein ORF2/G2P" evidence="1">
    <location>
        <begin position="122"/>
        <end position="237"/>
    </location>
</feature>
<accession>A0ABX3YZB2</accession>
<evidence type="ECO:0000313" key="2">
    <source>
        <dbReference type="EMBL" id="OTW29986.1"/>
    </source>
</evidence>
<evidence type="ECO:0000313" key="3">
    <source>
        <dbReference type="Proteomes" id="UP000195208"/>
    </source>
</evidence>
<comment type="caution">
    <text evidence="2">The sequence shown here is derived from an EMBL/GenBank/DDBJ whole genome shotgun (WGS) entry which is preliminary data.</text>
</comment>
<proteinExistence type="predicted"/>
<protein>
    <recommendedName>
        <fullName evidence="1">Replication-associated protein ORF2/G2P domain-containing protein</fullName>
    </recommendedName>
</protein>
<keyword evidence="3" id="KW-1185">Reference proteome</keyword>
<feature type="non-terminal residue" evidence="2">
    <location>
        <position position="244"/>
    </location>
</feature>
<organism evidence="2 3">
    <name type="scientific">Staphylococcus agnetis</name>
    <dbReference type="NCBI Taxonomy" id="985762"/>
    <lineage>
        <taxon>Bacteria</taxon>
        <taxon>Bacillati</taxon>
        <taxon>Bacillota</taxon>
        <taxon>Bacilli</taxon>
        <taxon>Bacillales</taxon>
        <taxon>Staphylococcaceae</taxon>
        <taxon>Staphylococcus</taxon>
    </lineage>
</organism>
<evidence type="ECO:0000259" key="1">
    <source>
        <dbReference type="Pfam" id="PF23343"/>
    </source>
</evidence>
<dbReference type="InterPro" id="IPR056906">
    <property type="entry name" value="ORF2/G2P_dom"/>
</dbReference>
<name>A0ABX3YZB2_9STAP</name>
<sequence length="244" mass="29637">MVKNKIKYLEETENVRELFNFITGGRLVVYLTYDQLNARNSTDIDSYDIKIKRYNNGVYKVFKYKNPRKKPSTSIHQKINLEKRLKLNENQLEKLEEEQRRSHIFEVKNLIKDYILCNYFDMFWTLTFDPKQFGGDISDDLAYESMRKWLHKMRQKHYRKSDMPFNYIAIPERHKSGQIHWHMVTGYWDVNLSDSGKTYKKQKIYNCLEWDYGFTNVQRMRSKSKVSSYVTKYITKDLWFCCKV</sequence>
<reference evidence="2 3" key="1">
    <citation type="submission" date="2017-04" db="EMBL/GenBank/DDBJ databases">
        <title>Staphylococcus agnetis, a potential pathogen in the broiler production.</title>
        <authorList>
            <person name="Poulsen L."/>
        </authorList>
    </citation>
    <scope>NUCLEOTIDE SEQUENCE [LARGE SCALE GENOMIC DNA]</scope>
    <source>
        <strain evidence="2 3">723_310714_2_2_spleen</strain>
    </source>
</reference>